<evidence type="ECO:0000256" key="3">
    <source>
        <dbReference type="ARBA" id="ARBA00022801"/>
    </source>
</evidence>
<feature type="domain" description="Phosphotyrosine protein phosphatase I" evidence="7">
    <location>
        <begin position="105"/>
        <end position="247"/>
    </location>
</feature>
<comment type="catalytic activity">
    <reaction evidence="5">
        <text>O-phospho-L-tyrosyl-[protein] + H2O = L-tyrosyl-[protein] + phosphate</text>
        <dbReference type="Rhea" id="RHEA:10684"/>
        <dbReference type="Rhea" id="RHEA-COMP:10136"/>
        <dbReference type="Rhea" id="RHEA-COMP:20101"/>
        <dbReference type="ChEBI" id="CHEBI:15377"/>
        <dbReference type="ChEBI" id="CHEBI:43474"/>
        <dbReference type="ChEBI" id="CHEBI:46858"/>
        <dbReference type="ChEBI" id="CHEBI:61978"/>
        <dbReference type="EC" id="3.1.3.48"/>
    </reaction>
</comment>
<organism evidence="8 9">
    <name type="scientific">Nitrosomonas halophila</name>
    <dbReference type="NCBI Taxonomy" id="44576"/>
    <lineage>
        <taxon>Bacteria</taxon>
        <taxon>Pseudomonadati</taxon>
        <taxon>Pseudomonadota</taxon>
        <taxon>Betaproteobacteria</taxon>
        <taxon>Nitrosomonadales</taxon>
        <taxon>Nitrosomonadaceae</taxon>
        <taxon>Nitrosomonas</taxon>
    </lineage>
</organism>
<dbReference type="InterPro" id="IPR036196">
    <property type="entry name" value="Ptyr_pPase_sf"/>
</dbReference>
<feature type="active site" description="Proton donor" evidence="6">
    <location>
        <position position="221"/>
    </location>
</feature>
<dbReference type="InterPro" id="IPR023485">
    <property type="entry name" value="Ptyr_pPase"/>
</dbReference>
<accession>A0A1H3HVA9</accession>
<dbReference type="PANTHER" id="PTHR11717">
    <property type="entry name" value="LOW MOLECULAR WEIGHT PROTEIN TYROSINE PHOSPHATASE"/>
    <property type="match status" value="1"/>
</dbReference>
<keyword evidence="3" id="KW-0378">Hydrolase</keyword>
<dbReference type="SUPFAM" id="SSF52788">
    <property type="entry name" value="Phosphotyrosine protein phosphatases I"/>
    <property type="match status" value="1"/>
</dbReference>
<keyword evidence="4" id="KW-0904">Protein phosphatase</keyword>
<dbReference type="AlphaFoldDB" id="A0A1H3HVA9"/>
<evidence type="ECO:0000256" key="1">
    <source>
        <dbReference type="ARBA" id="ARBA00011063"/>
    </source>
</evidence>
<evidence type="ECO:0000313" key="9">
    <source>
        <dbReference type="Proteomes" id="UP000198640"/>
    </source>
</evidence>
<dbReference type="EC" id="3.1.3.48" evidence="2"/>
<name>A0A1H3HVA9_9PROT</name>
<dbReference type="GO" id="GO:0004725">
    <property type="term" value="F:protein tyrosine phosphatase activity"/>
    <property type="evidence" value="ECO:0007669"/>
    <property type="project" value="UniProtKB-EC"/>
</dbReference>
<evidence type="ECO:0000259" key="7">
    <source>
        <dbReference type="SMART" id="SM00226"/>
    </source>
</evidence>
<dbReference type="EMBL" id="FNOY01000022">
    <property type="protein sequence ID" value="SDY19165.1"/>
    <property type="molecule type" value="Genomic_DNA"/>
</dbReference>
<dbReference type="Gene3D" id="3.40.50.2300">
    <property type="match status" value="1"/>
</dbReference>
<dbReference type="SMART" id="SM00226">
    <property type="entry name" value="LMWPc"/>
    <property type="match status" value="1"/>
</dbReference>
<keyword evidence="9" id="KW-1185">Reference proteome</keyword>
<evidence type="ECO:0000256" key="4">
    <source>
        <dbReference type="ARBA" id="ARBA00022912"/>
    </source>
</evidence>
<evidence type="ECO:0000256" key="6">
    <source>
        <dbReference type="PIRSR" id="PIRSR617867-1"/>
    </source>
</evidence>
<dbReference type="Proteomes" id="UP000198640">
    <property type="component" value="Unassembled WGS sequence"/>
</dbReference>
<gene>
    <name evidence="8" type="ORF">SAMN05421881_102214</name>
</gene>
<sequence>MILTSSVGYLLENEHHQLLNIFLKQTSIFEYIGFGAVCSLPGTCKNRAFHSTQLRNPACKIYRHPHTSPSIITRYRLTIHTVILHIFWADVSRFDCNYGKSRLFSKILMVCVGNICRSPMAEGILKHALDEKGKTGYFVDSAGLGALTEQPADPNACQLLLQKGIDISAHRARQISSDMIHSADLILVMEAWQKTAIETRALSAKGKVFRLGKWGKFDINDPYQKELSVFIQSMTLIEQGVTQWVEKL</sequence>
<dbReference type="PRINTS" id="PR00719">
    <property type="entry name" value="LMWPTPASE"/>
</dbReference>
<dbReference type="PANTHER" id="PTHR11717:SF31">
    <property type="entry name" value="LOW MOLECULAR WEIGHT PROTEIN-TYROSINE-PHOSPHATASE ETP-RELATED"/>
    <property type="match status" value="1"/>
</dbReference>
<dbReference type="STRING" id="44576.SAMN05421881_102214"/>
<dbReference type="Pfam" id="PF01451">
    <property type="entry name" value="LMWPc"/>
    <property type="match status" value="1"/>
</dbReference>
<evidence type="ECO:0000256" key="2">
    <source>
        <dbReference type="ARBA" id="ARBA00013064"/>
    </source>
</evidence>
<dbReference type="CDD" id="cd16343">
    <property type="entry name" value="LMWPTP"/>
    <property type="match status" value="1"/>
</dbReference>
<dbReference type="InterPro" id="IPR017867">
    <property type="entry name" value="Tyr_phospatase_low_mol_wt"/>
</dbReference>
<dbReference type="InterPro" id="IPR050438">
    <property type="entry name" value="LMW_PTPase"/>
</dbReference>
<feature type="active site" evidence="6">
    <location>
        <position position="117"/>
    </location>
</feature>
<reference evidence="8 9" key="1">
    <citation type="submission" date="2016-10" db="EMBL/GenBank/DDBJ databases">
        <authorList>
            <person name="de Groot N.N."/>
        </authorList>
    </citation>
    <scope>NUCLEOTIDE SEQUENCE [LARGE SCALE GENOMIC DNA]</scope>
    <source>
        <strain evidence="8 9">Nm1</strain>
    </source>
</reference>
<protein>
    <recommendedName>
        <fullName evidence="2">protein-tyrosine-phosphatase</fullName>
        <ecNumber evidence="2">3.1.3.48</ecNumber>
    </recommendedName>
</protein>
<feature type="active site" description="Nucleophile" evidence="6">
    <location>
        <position position="111"/>
    </location>
</feature>
<evidence type="ECO:0000313" key="8">
    <source>
        <dbReference type="EMBL" id="SDY19165.1"/>
    </source>
</evidence>
<comment type="similarity">
    <text evidence="1">Belongs to the low molecular weight phosphotyrosine protein phosphatase family.</text>
</comment>
<evidence type="ECO:0000256" key="5">
    <source>
        <dbReference type="ARBA" id="ARBA00051722"/>
    </source>
</evidence>
<proteinExistence type="inferred from homology"/>